<dbReference type="CDD" id="cd01414">
    <property type="entry name" value="SAICAR_synt_Sc"/>
    <property type="match status" value="1"/>
</dbReference>
<keyword evidence="3 8" id="KW-0436">Ligase</keyword>
<comment type="similarity">
    <text evidence="2 8">Belongs to the SAICAR synthetase family.</text>
</comment>
<keyword evidence="5 8" id="KW-0658">Purine biosynthesis</keyword>
<evidence type="ECO:0000256" key="1">
    <source>
        <dbReference type="ARBA" id="ARBA00004672"/>
    </source>
</evidence>
<evidence type="ECO:0000256" key="3">
    <source>
        <dbReference type="ARBA" id="ARBA00022598"/>
    </source>
</evidence>
<dbReference type="PROSITE" id="PS01058">
    <property type="entry name" value="SAICAR_SYNTHETASE_2"/>
    <property type="match status" value="1"/>
</dbReference>
<dbReference type="InterPro" id="IPR028923">
    <property type="entry name" value="SAICAR_synt/ADE2_N"/>
</dbReference>
<feature type="domain" description="SAICAR synthetase/ADE2 N-terminal" evidence="9">
    <location>
        <begin position="33"/>
        <end position="282"/>
    </location>
</feature>
<dbReference type="NCBIfam" id="TIGR00081">
    <property type="entry name" value="purC"/>
    <property type="match status" value="1"/>
</dbReference>
<comment type="catalytic activity">
    <reaction evidence="7 8">
        <text>5-amino-1-(5-phospho-D-ribosyl)imidazole-4-carboxylate + L-aspartate + ATP = (2S)-2-[5-amino-1-(5-phospho-beta-D-ribosyl)imidazole-4-carboxamido]succinate + ADP + phosphate + 2 H(+)</text>
        <dbReference type="Rhea" id="RHEA:22628"/>
        <dbReference type="ChEBI" id="CHEBI:15378"/>
        <dbReference type="ChEBI" id="CHEBI:29991"/>
        <dbReference type="ChEBI" id="CHEBI:30616"/>
        <dbReference type="ChEBI" id="CHEBI:43474"/>
        <dbReference type="ChEBI" id="CHEBI:58443"/>
        <dbReference type="ChEBI" id="CHEBI:77657"/>
        <dbReference type="ChEBI" id="CHEBI:456216"/>
        <dbReference type="EC" id="6.3.2.6"/>
    </reaction>
</comment>
<dbReference type="AlphaFoldDB" id="A0A832I1D4"/>
<dbReference type="GO" id="GO:0005524">
    <property type="term" value="F:ATP binding"/>
    <property type="evidence" value="ECO:0007669"/>
    <property type="project" value="UniProtKB-KW"/>
</dbReference>
<gene>
    <name evidence="8" type="primary">purC</name>
    <name evidence="10" type="ORF">ENR23_00660</name>
</gene>
<evidence type="ECO:0000313" key="10">
    <source>
        <dbReference type="EMBL" id="HGZ41936.1"/>
    </source>
</evidence>
<dbReference type="InterPro" id="IPR018236">
    <property type="entry name" value="SAICAR_synthetase_CS"/>
</dbReference>
<evidence type="ECO:0000256" key="4">
    <source>
        <dbReference type="ARBA" id="ARBA00022741"/>
    </source>
</evidence>
<dbReference type="Gene3D" id="3.30.470.20">
    <property type="entry name" value="ATP-grasp fold, B domain"/>
    <property type="match status" value="1"/>
</dbReference>
<dbReference type="HAMAP" id="MF_00137">
    <property type="entry name" value="SAICAR_synth"/>
    <property type="match status" value="1"/>
</dbReference>
<name>A0A832I1D4_UNCEI</name>
<evidence type="ECO:0000256" key="2">
    <source>
        <dbReference type="ARBA" id="ARBA00010190"/>
    </source>
</evidence>
<protein>
    <recommendedName>
        <fullName evidence="8">Phosphoribosylaminoimidazole-succinocarboxamide synthase</fullName>
        <ecNumber evidence="8">6.3.2.6</ecNumber>
    </recommendedName>
    <alternativeName>
        <fullName evidence="8">SAICAR synthetase</fullName>
    </alternativeName>
</protein>
<dbReference type="Pfam" id="PF01259">
    <property type="entry name" value="SAICAR_synt"/>
    <property type="match status" value="1"/>
</dbReference>
<accession>A0A832I1D4</accession>
<sequence length="311" mass="34557">MSVTIPRVVVPPELLEPARAVAEIEIPGATPWRRGKVRSVFEAGPDHFVIVASDRLSAYDSILPTPIPGKGAILSMISAFWMRTLKSATPHHLVSDDPSAFPHPFSDHARLLQGRAQLVRRAARVDIECVVRGYLTGSGWKEYRAHGTVCGIPLPKGLHDGSRLEPAIFTPATKNDAGHDENIPFERMVELVGREASEALRARSLALYEEAHAWAWPRGLVLADTKFEFGRIGGAWVLIDEAFTPDSSRYWDRAAYEAGRLESFDKQVVRDWLDASGWNHEPPAPPLPPDVVARTQQRYLEAIRRLSGDPR</sequence>
<proteinExistence type="inferred from homology"/>
<dbReference type="EMBL" id="DSQF01000002">
    <property type="protein sequence ID" value="HGZ41936.1"/>
    <property type="molecule type" value="Genomic_DNA"/>
</dbReference>
<comment type="pathway">
    <text evidence="1 8">Purine metabolism; IMP biosynthesis via de novo pathway; 5-amino-1-(5-phospho-D-ribosyl)imidazole-4-carboxamide from 5-amino-1-(5-phospho-D-ribosyl)imidazole-4-carboxylate: step 1/2.</text>
</comment>
<dbReference type="EC" id="6.3.2.6" evidence="8"/>
<dbReference type="PANTHER" id="PTHR43700">
    <property type="entry name" value="PHOSPHORIBOSYLAMINOIMIDAZOLE-SUCCINOCARBOXAMIDE SYNTHASE"/>
    <property type="match status" value="1"/>
</dbReference>
<keyword evidence="6 8" id="KW-0067">ATP-binding</keyword>
<organism evidence="10">
    <name type="scientific">Eiseniibacteriota bacterium</name>
    <dbReference type="NCBI Taxonomy" id="2212470"/>
    <lineage>
        <taxon>Bacteria</taxon>
        <taxon>Candidatus Eiseniibacteriota</taxon>
    </lineage>
</organism>
<evidence type="ECO:0000256" key="6">
    <source>
        <dbReference type="ARBA" id="ARBA00022840"/>
    </source>
</evidence>
<dbReference type="SUPFAM" id="SSF56104">
    <property type="entry name" value="SAICAR synthase-like"/>
    <property type="match status" value="1"/>
</dbReference>
<evidence type="ECO:0000256" key="8">
    <source>
        <dbReference type="HAMAP-Rule" id="MF_00137"/>
    </source>
</evidence>
<dbReference type="GO" id="GO:0006189">
    <property type="term" value="P:'de novo' IMP biosynthetic process"/>
    <property type="evidence" value="ECO:0007669"/>
    <property type="project" value="UniProtKB-UniRule"/>
</dbReference>
<dbReference type="UniPathway" id="UPA00074">
    <property type="reaction ID" value="UER00131"/>
</dbReference>
<dbReference type="GO" id="GO:0005737">
    <property type="term" value="C:cytoplasm"/>
    <property type="evidence" value="ECO:0007669"/>
    <property type="project" value="TreeGrafter"/>
</dbReference>
<evidence type="ECO:0000256" key="7">
    <source>
        <dbReference type="ARBA" id="ARBA00048475"/>
    </source>
</evidence>
<dbReference type="Gene3D" id="3.30.200.20">
    <property type="entry name" value="Phosphorylase Kinase, domain 1"/>
    <property type="match status" value="1"/>
</dbReference>
<dbReference type="GO" id="GO:0004639">
    <property type="term" value="F:phosphoribosylaminoimidazolesuccinocarboxamide synthase activity"/>
    <property type="evidence" value="ECO:0007669"/>
    <property type="project" value="UniProtKB-UniRule"/>
</dbReference>
<evidence type="ECO:0000259" key="9">
    <source>
        <dbReference type="Pfam" id="PF01259"/>
    </source>
</evidence>
<dbReference type="InterPro" id="IPR001636">
    <property type="entry name" value="SAICAR_synth"/>
</dbReference>
<evidence type="ECO:0000256" key="5">
    <source>
        <dbReference type="ARBA" id="ARBA00022755"/>
    </source>
</evidence>
<comment type="caution">
    <text evidence="10">The sequence shown here is derived from an EMBL/GenBank/DDBJ whole genome shotgun (WGS) entry which is preliminary data.</text>
</comment>
<dbReference type="NCBIfam" id="NF010568">
    <property type="entry name" value="PRK13961.1"/>
    <property type="match status" value="1"/>
</dbReference>
<keyword evidence="4 8" id="KW-0547">Nucleotide-binding</keyword>
<reference evidence="10" key="1">
    <citation type="journal article" date="2020" name="mSystems">
        <title>Genome- and Community-Level Interaction Insights into Carbon Utilization and Element Cycling Functions of Hydrothermarchaeota in Hydrothermal Sediment.</title>
        <authorList>
            <person name="Zhou Z."/>
            <person name="Liu Y."/>
            <person name="Xu W."/>
            <person name="Pan J."/>
            <person name="Luo Z.H."/>
            <person name="Li M."/>
        </authorList>
    </citation>
    <scope>NUCLEOTIDE SEQUENCE [LARGE SCALE GENOMIC DNA]</scope>
    <source>
        <strain evidence="10">SpSt-381</strain>
    </source>
</reference>
<dbReference type="PANTHER" id="PTHR43700:SF1">
    <property type="entry name" value="PHOSPHORIBOSYLAMINOIMIDAZOLE-SUCCINOCARBOXAMIDE SYNTHASE"/>
    <property type="match status" value="1"/>
</dbReference>